<accession>A0ACC1CS69</accession>
<reference evidence="1 2" key="1">
    <citation type="journal article" date="2021" name="Front. Genet.">
        <title>Chromosome-Level Genome Assembly Reveals Significant Gene Expansion in the Toll and IMD Signaling Pathways of Dendrolimus kikuchii.</title>
        <authorList>
            <person name="Zhou J."/>
            <person name="Wu P."/>
            <person name="Xiong Z."/>
            <person name="Liu N."/>
            <person name="Zhao N."/>
            <person name="Ji M."/>
            <person name="Qiu Y."/>
            <person name="Yang B."/>
        </authorList>
    </citation>
    <scope>NUCLEOTIDE SEQUENCE [LARGE SCALE GENOMIC DNA]</scope>
    <source>
        <strain evidence="1">Ann1</strain>
    </source>
</reference>
<gene>
    <name evidence="1" type="ORF">K1T71_009554</name>
</gene>
<organism evidence="1 2">
    <name type="scientific">Dendrolimus kikuchii</name>
    <dbReference type="NCBI Taxonomy" id="765133"/>
    <lineage>
        <taxon>Eukaryota</taxon>
        <taxon>Metazoa</taxon>
        <taxon>Ecdysozoa</taxon>
        <taxon>Arthropoda</taxon>
        <taxon>Hexapoda</taxon>
        <taxon>Insecta</taxon>
        <taxon>Pterygota</taxon>
        <taxon>Neoptera</taxon>
        <taxon>Endopterygota</taxon>
        <taxon>Lepidoptera</taxon>
        <taxon>Glossata</taxon>
        <taxon>Ditrysia</taxon>
        <taxon>Bombycoidea</taxon>
        <taxon>Lasiocampidae</taxon>
        <taxon>Dendrolimus</taxon>
    </lineage>
</organism>
<dbReference type="EMBL" id="CM034403">
    <property type="protein sequence ID" value="KAJ0174446.1"/>
    <property type="molecule type" value="Genomic_DNA"/>
</dbReference>
<dbReference type="Proteomes" id="UP000824533">
    <property type="component" value="Linkage Group LG17"/>
</dbReference>
<sequence length="293" mass="31532">MGDKNIQMAPKAIPGWLNFVIGGSSGMMATCFVQPADLVKTRMQLMGPSGKNRSVVSVAGEILQKEGPRGFYVGLTAALFRQATYTTGRLGCFNAMFDYYKSNYGTPSFPSKIALGVVAGGIGAFVGTPAEVALIRMTADGRLPPDQRRNYKNVFNALSRIIKEEGILGLWRGATATVTRAMVSNGAQLSTYAQAREALLPTIGEGITLHFCASMISGLVTTAAMLPVDIVKTRVQDSSKGTSQIQALKTVIKNEGVIGLWSGFIPMYAKMGPHTVLTFIFLEQLNALYRRMS</sequence>
<name>A0ACC1CS69_9NEOP</name>
<evidence type="ECO:0000313" key="1">
    <source>
        <dbReference type="EMBL" id="KAJ0174446.1"/>
    </source>
</evidence>
<keyword evidence="2" id="KW-1185">Reference proteome</keyword>
<proteinExistence type="predicted"/>
<protein>
    <submittedName>
        <fullName evidence="1">Uncharacterized protein</fullName>
    </submittedName>
</protein>
<comment type="caution">
    <text evidence="1">The sequence shown here is derived from an EMBL/GenBank/DDBJ whole genome shotgun (WGS) entry which is preliminary data.</text>
</comment>
<evidence type="ECO:0000313" key="2">
    <source>
        <dbReference type="Proteomes" id="UP000824533"/>
    </source>
</evidence>